<dbReference type="SUPFAM" id="SSF52540">
    <property type="entry name" value="P-loop containing nucleoside triphosphate hydrolases"/>
    <property type="match status" value="1"/>
</dbReference>
<dbReference type="EMBL" id="JABWDY010011988">
    <property type="protein sequence ID" value="KAF5199428.1"/>
    <property type="molecule type" value="Genomic_DNA"/>
</dbReference>
<evidence type="ECO:0000256" key="6">
    <source>
        <dbReference type="ARBA" id="ARBA00022840"/>
    </source>
</evidence>
<feature type="transmembrane region" description="Helical" evidence="10">
    <location>
        <begin position="68"/>
        <end position="87"/>
    </location>
</feature>
<keyword evidence="14" id="KW-1185">Reference proteome</keyword>
<dbReference type="PROSITE" id="PS50929">
    <property type="entry name" value="ABC_TM1F"/>
    <property type="match status" value="1"/>
</dbReference>
<keyword evidence="8 10" id="KW-0472">Membrane</keyword>
<dbReference type="OrthoDB" id="6500128at2759"/>
<dbReference type="PANTHER" id="PTHR45136:SF2">
    <property type="entry name" value="ABC TRANSPORTER DOMAIN-CONTAINING PROTEIN"/>
    <property type="match status" value="1"/>
</dbReference>
<dbReference type="AlphaFoldDB" id="A0A7J6WR91"/>
<dbReference type="InterPro" id="IPR036640">
    <property type="entry name" value="ABC1_TM_sf"/>
</dbReference>
<keyword evidence="5" id="KW-0547">Nucleotide-binding</keyword>
<evidence type="ECO:0000256" key="8">
    <source>
        <dbReference type="ARBA" id="ARBA00023136"/>
    </source>
</evidence>
<feature type="domain" description="ABC transporter" evidence="11">
    <location>
        <begin position="244"/>
        <end position="480"/>
    </location>
</feature>
<gene>
    <name evidence="13" type="ORF">FRX31_010989</name>
</gene>
<dbReference type="Gene3D" id="1.20.1560.10">
    <property type="entry name" value="ABC transporter type 1, transmembrane domain"/>
    <property type="match status" value="1"/>
</dbReference>
<evidence type="ECO:0000256" key="2">
    <source>
        <dbReference type="ARBA" id="ARBA00022448"/>
    </source>
</evidence>
<dbReference type="GO" id="GO:0005524">
    <property type="term" value="F:ATP binding"/>
    <property type="evidence" value="ECO:0007669"/>
    <property type="project" value="UniProtKB-KW"/>
</dbReference>
<keyword evidence="9" id="KW-0325">Glycoprotein</keyword>
<evidence type="ECO:0000256" key="5">
    <source>
        <dbReference type="ARBA" id="ARBA00022741"/>
    </source>
</evidence>
<dbReference type="PANTHER" id="PTHR45136">
    <property type="entry name" value="ABC TRANSPORTER DOMAIN-CONTAINING PROTEIN"/>
    <property type="match status" value="1"/>
</dbReference>
<evidence type="ECO:0000256" key="9">
    <source>
        <dbReference type="ARBA" id="ARBA00023180"/>
    </source>
</evidence>
<evidence type="ECO:0000256" key="4">
    <source>
        <dbReference type="ARBA" id="ARBA00022737"/>
    </source>
</evidence>
<dbReference type="Gene3D" id="3.40.50.300">
    <property type="entry name" value="P-loop containing nucleotide triphosphate hydrolases"/>
    <property type="match status" value="1"/>
</dbReference>
<dbReference type="GO" id="GO:0140359">
    <property type="term" value="F:ABC-type transporter activity"/>
    <property type="evidence" value="ECO:0007669"/>
    <property type="project" value="InterPro"/>
</dbReference>
<keyword evidence="4" id="KW-0677">Repeat</keyword>
<organism evidence="13 14">
    <name type="scientific">Thalictrum thalictroides</name>
    <name type="common">Rue-anemone</name>
    <name type="synonym">Anemone thalictroides</name>
    <dbReference type="NCBI Taxonomy" id="46969"/>
    <lineage>
        <taxon>Eukaryota</taxon>
        <taxon>Viridiplantae</taxon>
        <taxon>Streptophyta</taxon>
        <taxon>Embryophyta</taxon>
        <taxon>Tracheophyta</taxon>
        <taxon>Spermatophyta</taxon>
        <taxon>Magnoliopsida</taxon>
        <taxon>Ranunculales</taxon>
        <taxon>Ranunculaceae</taxon>
        <taxon>Thalictroideae</taxon>
        <taxon>Thalictrum</taxon>
    </lineage>
</organism>
<evidence type="ECO:0000256" key="10">
    <source>
        <dbReference type="SAM" id="Phobius"/>
    </source>
</evidence>
<dbReference type="GO" id="GO:0016887">
    <property type="term" value="F:ATP hydrolysis activity"/>
    <property type="evidence" value="ECO:0007669"/>
    <property type="project" value="InterPro"/>
</dbReference>
<dbReference type="InterPro" id="IPR003593">
    <property type="entry name" value="AAA+_ATPase"/>
</dbReference>
<keyword evidence="6 13" id="KW-0067">ATP-binding</keyword>
<reference evidence="13 14" key="1">
    <citation type="submission" date="2020-06" db="EMBL/GenBank/DDBJ databases">
        <title>Transcriptomic and genomic resources for Thalictrum thalictroides and T. hernandezii: Facilitating candidate gene discovery in an emerging model plant lineage.</title>
        <authorList>
            <person name="Arias T."/>
            <person name="Riano-Pachon D.M."/>
            <person name="Di Stilio V.S."/>
        </authorList>
    </citation>
    <scope>NUCLEOTIDE SEQUENCE [LARGE SCALE GENOMIC DNA]</scope>
    <source>
        <strain evidence="14">cv. WT478/WT964</strain>
        <tissue evidence="13">Leaves</tissue>
    </source>
</reference>
<evidence type="ECO:0000259" key="11">
    <source>
        <dbReference type="PROSITE" id="PS50893"/>
    </source>
</evidence>
<dbReference type="CDD" id="cd18578">
    <property type="entry name" value="ABC_6TM_Pgp_ABCB1_D2_like"/>
    <property type="match status" value="1"/>
</dbReference>
<feature type="domain" description="ABC transmembrane type-1" evidence="12">
    <location>
        <begin position="1"/>
        <end position="209"/>
    </location>
</feature>
<keyword evidence="3 10" id="KW-0812">Transmembrane</keyword>
<evidence type="ECO:0000256" key="3">
    <source>
        <dbReference type="ARBA" id="ARBA00022692"/>
    </source>
</evidence>
<name>A0A7J6WR91_THATH</name>
<evidence type="ECO:0000256" key="1">
    <source>
        <dbReference type="ARBA" id="ARBA00007577"/>
    </source>
</evidence>
<dbReference type="InterPro" id="IPR017871">
    <property type="entry name" value="ABC_transporter-like_CS"/>
</dbReference>
<dbReference type="CDD" id="cd03249">
    <property type="entry name" value="ABC_MTABC3_MDL1_MDL2"/>
    <property type="match status" value="1"/>
</dbReference>
<dbReference type="InterPro" id="IPR003439">
    <property type="entry name" value="ABC_transporter-like_ATP-bd"/>
</dbReference>
<dbReference type="GO" id="GO:0016020">
    <property type="term" value="C:membrane"/>
    <property type="evidence" value="ECO:0007669"/>
    <property type="project" value="InterPro"/>
</dbReference>
<dbReference type="PROSITE" id="PS00211">
    <property type="entry name" value="ABC_TRANSPORTER_1"/>
    <property type="match status" value="1"/>
</dbReference>
<dbReference type="Pfam" id="PF00005">
    <property type="entry name" value="ABC_tran"/>
    <property type="match status" value="1"/>
</dbReference>
<feature type="transmembrane region" description="Helical" evidence="10">
    <location>
        <begin position="144"/>
        <end position="168"/>
    </location>
</feature>
<dbReference type="InterPro" id="IPR011527">
    <property type="entry name" value="ABC1_TM_dom"/>
</dbReference>
<dbReference type="Pfam" id="PF00664">
    <property type="entry name" value="ABC_membrane"/>
    <property type="match status" value="1"/>
</dbReference>
<protein>
    <submittedName>
        <fullName evidence="13">Lipid A export ATP-binding/permease protein MsbA</fullName>
    </submittedName>
</protein>
<dbReference type="SUPFAM" id="SSF90123">
    <property type="entry name" value="ABC transporter transmembrane region"/>
    <property type="match status" value="1"/>
</dbReference>
<comment type="similarity">
    <text evidence="1">Belongs to the ABC transporter superfamily. ABCB family. Multidrug resistance exporter (TC 3.A.1.201) subfamily.</text>
</comment>
<evidence type="ECO:0000313" key="13">
    <source>
        <dbReference type="EMBL" id="KAF5199428.1"/>
    </source>
</evidence>
<feature type="transmembrane region" description="Helical" evidence="10">
    <location>
        <begin position="42"/>
        <end position="62"/>
    </location>
</feature>
<dbReference type="PROSITE" id="PS50893">
    <property type="entry name" value="ABC_TRANSPORTER_2"/>
    <property type="match status" value="1"/>
</dbReference>
<dbReference type="Proteomes" id="UP000554482">
    <property type="component" value="Unassembled WGS sequence"/>
</dbReference>
<dbReference type="FunFam" id="3.40.50.300:FF:000205">
    <property type="entry name" value="ABC transporter B family member 4"/>
    <property type="match status" value="1"/>
</dbReference>
<accession>A0A7J6WR91</accession>
<dbReference type="InterPro" id="IPR027417">
    <property type="entry name" value="P-loop_NTPase"/>
</dbReference>
<proteinExistence type="inferred from homology"/>
<evidence type="ECO:0000256" key="7">
    <source>
        <dbReference type="ARBA" id="ARBA00022989"/>
    </source>
</evidence>
<evidence type="ECO:0000259" key="12">
    <source>
        <dbReference type="PROSITE" id="PS50929"/>
    </source>
</evidence>
<dbReference type="SMART" id="SM00382">
    <property type="entry name" value="AAA"/>
    <property type="match status" value="1"/>
</dbReference>
<sequence length="489" mass="53940">MLAKVLTFEIGWFDQKNNSSGSLCSRLATDATMVKNLVADRMSFLAQSFSAACLAVILGMILSWRLAIVVLVMQPFIMGSFYGRAVLMRNMSTKILKAQYKSTALASEAVGNHRTITAFSSQEKVMELFKVTLRGPRSESKRQSWYAGLGLFISQFLTAANTGILFWYGGRLLYHGKITYKHLFQTFFIMVTAGRVIAEMGSMTSDLSKGTNALKAVLMILGRKTQMDSDDPDGIKAQKINGDIELKEVSFAYPSRPKQIILEGLSFKIQAGKTVAIVGYSGCGKSTVIRLIERFYDPLNGIVEIDGIDIRDYNLRSLRSHIALVSQEPTLFAGTVHENIGYGKENATEAEITEAATLANAHEFISSMKDGYATFCGERGVQLSGGQKQRIALARAILKNPAILLLDEATSALDYSSENLVQDAIEKMMVGRTCIIVAHRLSSIQKSDTIMVIDHKRTVEEGTHAELLAKGEKGAYYSLVKLQHYDNKK</sequence>
<comment type="caution">
    <text evidence="13">The sequence shown here is derived from an EMBL/GenBank/DDBJ whole genome shotgun (WGS) entry which is preliminary data.</text>
</comment>
<evidence type="ECO:0000313" key="14">
    <source>
        <dbReference type="Proteomes" id="UP000554482"/>
    </source>
</evidence>
<keyword evidence="2" id="KW-0813">Transport</keyword>
<keyword evidence="7 10" id="KW-1133">Transmembrane helix</keyword>